<dbReference type="EMBL" id="VKKY01000002">
    <property type="protein sequence ID" value="KAA3438244.1"/>
    <property type="molecule type" value="Genomic_DNA"/>
</dbReference>
<reference evidence="3 4" key="1">
    <citation type="submission" date="2019-07" db="EMBL/GenBank/DDBJ databases">
        <title>Rufibacter sp. nov., isolated from lake sediment.</title>
        <authorList>
            <person name="Qu J.-H."/>
        </authorList>
    </citation>
    <scope>NUCLEOTIDE SEQUENCE [LARGE SCALE GENOMIC DNA]</scope>
    <source>
        <strain evidence="3 4">NBS58-1</strain>
    </source>
</reference>
<dbReference type="PANTHER" id="PTHR43283">
    <property type="entry name" value="BETA-LACTAMASE-RELATED"/>
    <property type="match status" value="1"/>
</dbReference>
<name>A0A5B6TG72_9BACT</name>
<sequence length="616" mass="68024">MQSRFPKRFVTQVFLTLFLVTGFSCGTKAQRIENKKSQTWLQQHKEAAKNTVLLNNQSGLVPIKNLEQKIASVSLQVTHAAQFDSLLNKYTAVTAFPAAAYVQEASFGRLLSDLSTYGTVIVQVKASALEDPRNLNFLLELQRRKKLVVAVFGDPENLESADALTAPLIWSKEESAAAAGYVAQLIFGGVPASSTLPRDFSGKYKKGHGFKTQAIRLKYSVPEEVGIKISELQEPIDVIMAEAIRAQATPGAVVLVAKGGKVIFQKAYGSHTYENTQATQISDIFDVASLTKISATTMAVMNLYDQQKIALDSSFGFYVPSARNTNKAGISIKDLLLHQSGLPAGVYLPLQAQDVSRVPTEQYTVKASDSAYIRKNYFDTVLWPRMLNAKMGVKGKYVYADVSMFYLKEAVERQAGISLDTFVAKQFYDPLGMQTAGYLPLNRFPQSRIVPTEFDATFRKTLLRGYVHDGGAARMGGVAGHAGLFATANDIAILYQMMLNGGSYGGKNYLKHETVQLFTAKHSSASRRGLGFDRWDPDSTKMYPSQLATPETYGHTGYTGTCVWVDPKNELVYVFLSNRVHPKVSNKLISLKTRQRILDAIYIAIQRREKVTASKD</sequence>
<evidence type="ECO:0000313" key="4">
    <source>
        <dbReference type="Proteomes" id="UP000324133"/>
    </source>
</evidence>
<dbReference type="SUPFAM" id="SSF56601">
    <property type="entry name" value="beta-lactamase/transpeptidase-like"/>
    <property type="match status" value="1"/>
</dbReference>
<evidence type="ECO:0000313" key="3">
    <source>
        <dbReference type="EMBL" id="KAA3438244.1"/>
    </source>
</evidence>
<comment type="caution">
    <text evidence="3">The sequence shown here is derived from an EMBL/GenBank/DDBJ whole genome shotgun (WGS) entry which is preliminary data.</text>
</comment>
<dbReference type="Gene3D" id="3.40.710.10">
    <property type="entry name" value="DD-peptidase/beta-lactamase superfamily"/>
    <property type="match status" value="1"/>
</dbReference>
<evidence type="ECO:0000259" key="2">
    <source>
        <dbReference type="Pfam" id="PF00144"/>
    </source>
</evidence>
<dbReference type="Gene3D" id="3.40.50.1700">
    <property type="entry name" value="Glycoside hydrolase family 3 C-terminal domain"/>
    <property type="match status" value="1"/>
</dbReference>
<dbReference type="InterPro" id="IPR050789">
    <property type="entry name" value="Diverse_Enzym_Activities"/>
</dbReference>
<dbReference type="RefSeq" id="WP_149091303.1">
    <property type="nucleotide sequence ID" value="NZ_VKKY01000002.1"/>
</dbReference>
<dbReference type="PROSITE" id="PS51257">
    <property type="entry name" value="PROKAR_LIPOPROTEIN"/>
    <property type="match status" value="1"/>
</dbReference>
<accession>A0A5B6TG72</accession>
<dbReference type="AlphaFoldDB" id="A0A5B6TG72"/>
<protein>
    <submittedName>
        <fullName evidence="3">Serine hydrolase</fullName>
    </submittedName>
</protein>
<dbReference type="Proteomes" id="UP000324133">
    <property type="component" value="Unassembled WGS sequence"/>
</dbReference>
<dbReference type="OrthoDB" id="9805821at2"/>
<dbReference type="PANTHER" id="PTHR43283:SF11">
    <property type="entry name" value="BETA-LACTAMASE-RELATED DOMAIN-CONTAINING PROTEIN"/>
    <property type="match status" value="1"/>
</dbReference>
<organism evidence="3 4">
    <name type="scientific">Rufibacter hautae</name>
    <dbReference type="NCBI Taxonomy" id="2595005"/>
    <lineage>
        <taxon>Bacteria</taxon>
        <taxon>Pseudomonadati</taxon>
        <taxon>Bacteroidota</taxon>
        <taxon>Cytophagia</taxon>
        <taxon>Cytophagales</taxon>
        <taxon>Hymenobacteraceae</taxon>
        <taxon>Rufibacter</taxon>
    </lineage>
</organism>
<keyword evidence="1 3" id="KW-0378">Hydrolase</keyword>
<keyword evidence="4" id="KW-1185">Reference proteome</keyword>
<evidence type="ECO:0000256" key="1">
    <source>
        <dbReference type="ARBA" id="ARBA00022801"/>
    </source>
</evidence>
<gene>
    <name evidence="3" type="ORF">FOA19_13370</name>
</gene>
<dbReference type="InterPro" id="IPR036881">
    <property type="entry name" value="Glyco_hydro_3_C_sf"/>
</dbReference>
<dbReference type="GO" id="GO:0004553">
    <property type="term" value="F:hydrolase activity, hydrolyzing O-glycosyl compounds"/>
    <property type="evidence" value="ECO:0007669"/>
    <property type="project" value="InterPro"/>
</dbReference>
<proteinExistence type="predicted"/>
<dbReference type="InterPro" id="IPR001466">
    <property type="entry name" value="Beta-lactam-related"/>
</dbReference>
<dbReference type="InterPro" id="IPR012338">
    <property type="entry name" value="Beta-lactam/transpept-like"/>
</dbReference>
<feature type="domain" description="Beta-lactamase-related" evidence="2">
    <location>
        <begin position="242"/>
        <end position="584"/>
    </location>
</feature>
<dbReference type="Pfam" id="PF00144">
    <property type="entry name" value="Beta-lactamase"/>
    <property type="match status" value="1"/>
</dbReference>
<dbReference type="GO" id="GO:0005975">
    <property type="term" value="P:carbohydrate metabolic process"/>
    <property type="evidence" value="ECO:0007669"/>
    <property type="project" value="InterPro"/>
</dbReference>